<dbReference type="GO" id="GO:0005975">
    <property type="term" value="P:carbohydrate metabolic process"/>
    <property type="evidence" value="ECO:0007669"/>
    <property type="project" value="InterPro"/>
</dbReference>
<dbReference type="InterPro" id="IPR023346">
    <property type="entry name" value="Lysozyme-like_dom_sf"/>
</dbReference>
<feature type="signal peptide" evidence="5">
    <location>
        <begin position="1"/>
        <end position="19"/>
    </location>
</feature>
<evidence type="ECO:0000259" key="6">
    <source>
        <dbReference type="Pfam" id="PF00182"/>
    </source>
</evidence>
<dbReference type="CDD" id="cd00325">
    <property type="entry name" value="chitinase_GH19"/>
    <property type="match status" value="1"/>
</dbReference>
<dbReference type="OrthoDB" id="5985073at2759"/>
<proteinExistence type="predicted"/>
<dbReference type="Gene3D" id="3.30.20.10">
    <property type="entry name" value="Endochitinase, domain 2"/>
    <property type="match status" value="1"/>
</dbReference>
<dbReference type="AlphaFoldDB" id="A0A7J6KSC9"/>
<evidence type="ECO:0000256" key="5">
    <source>
        <dbReference type="SAM" id="SignalP"/>
    </source>
</evidence>
<evidence type="ECO:0000256" key="2">
    <source>
        <dbReference type="ARBA" id="ARBA00023157"/>
    </source>
</evidence>
<dbReference type="PIRSF" id="PIRSF001060">
    <property type="entry name" value="Endochitinase"/>
    <property type="match status" value="1"/>
</dbReference>
<dbReference type="GO" id="GO:0006032">
    <property type="term" value="P:chitin catabolic process"/>
    <property type="evidence" value="ECO:0007669"/>
    <property type="project" value="InterPro"/>
</dbReference>
<evidence type="ECO:0000256" key="1">
    <source>
        <dbReference type="ARBA" id="ARBA00022821"/>
    </source>
</evidence>
<organism evidence="7 8">
    <name type="scientific">Perkinsus chesapeaki</name>
    <name type="common">Clam parasite</name>
    <name type="synonym">Perkinsus andrewsi</name>
    <dbReference type="NCBI Taxonomy" id="330153"/>
    <lineage>
        <taxon>Eukaryota</taxon>
        <taxon>Sar</taxon>
        <taxon>Alveolata</taxon>
        <taxon>Perkinsozoa</taxon>
        <taxon>Perkinsea</taxon>
        <taxon>Perkinsida</taxon>
        <taxon>Perkinsidae</taxon>
        <taxon>Perkinsus</taxon>
    </lineage>
</organism>
<accession>A0A7J6KSC9</accession>
<keyword evidence="8" id="KW-1185">Reference proteome</keyword>
<keyword evidence="2 4" id="KW-1015">Disulfide bond</keyword>
<keyword evidence="5" id="KW-0732">Signal</keyword>
<dbReference type="GO" id="GO:0016998">
    <property type="term" value="P:cell wall macromolecule catabolic process"/>
    <property type="evidence" value="ECO:0007669"/>
    <property type="project" value="InterPro"/>
</dbReference>
<evidence type="ECO:0000256" key="3">
    <source>
        <dbReference type="PIRSR" id="PIRSR001060-1"/>
    </source>
</evidence>
<dbReference type="InterPro" id="IPR000726">
    <property type="entry name" value="Glyco_hydro_19_cat"/>
</dbReference>
<evidence type="ECO:0000256" key="4">
    <source>
        <dbReference type="PIRSR" id="PIRSR001060-2"/>
    </source>
</evidence>
<feature type="chain" id="PRO_5029622287" description="Glycoside hydrolase family 19 catalytic domain-containing protein" evidence="5">
    <location>
        <begin position="20"/>
        <end position="298"/>
    </location>
</feature>
<feature type="disulfide bond" evidence="4">
    <location>
        <begin position="129"/>
        <end position="137"/>
    </location>
</feature>
<keyword evidence="1" id="KW-0611">Plant defense</keyword>
<dbReference type="GO" id="GO:0004568">
    <property type="term" value="F:chitinase activity"/>
    <property type="evidence" value="ECO:0007669"/>
    <property type="project" value="InterPro"/>
</dbReference>
<reference evidence="7 8" key="1">
    <citation type="submission" date="2020-04" db="EMBL/GenBank/DDBJ databases">
        <title>Perkinsus chesapeaki whole genome sequence.</title>
        <authorList>
            <person name="Bogema D.R."/>
        </authorList>
    </citation>
    <scope>NUCLEOTIDE SEQUENCE [LARGE SCALE GENOMIC DNA]</scope>
    <source>
        <strain evidence="7">ATCC PRA-425</strain>
    </source>
</reference>
<dbReference type="GO" id="GO:0050832">
    <property type="term" value="P:defense response to fungus"/>
    <property type="evidence" value="ECO:0007669"/>
    <property type="project" value="UniProtKB-ARBA"/>
</dbReference>
<dbReference type="Gene3D" id="1.10.530.10">
    <property type="match status" value="1"/>
</dbReference>
<feature type="active site" description="Proton donor" evidence="3">
    <location>
        <position position="96"/>
    </location>
</feature>
<comment type="caution">
    <text evidence="7">The sequence shown here is derived from an EMBL/GenBank/DDBJ whole genome shotgun (WGS) entry which is preliminary data.</text>
</comment>
<dbReference type="InterPro" id="IPR016283">
    <property type="entry name" value="Glyco_hydro_19"/>
</dbReference>
<dbReference type="Pfam" id="PF00182">
    <property type="entry name" value="Glyco_hydro_19"/>
    <property type="match status" value="1"/>
</dbReference>
<dbReference type="PANTHER" id="PTHR22595:SF79">
    <property type="entry name" value="CHITINASE 12"/>
    <property type="match status" value="1"/>
</dbReference>
<dbReference type="SUPFAM" id="SSF53955">
    <property type="entry name" value="Lysozyme-like"/>
    <property type="match status" value="1"/>
</dbReference>
<dbReference type="Proteomes" id="UP000591131">
    <property type="component" value="Unassembled WGS sequence"/>
</dbReference>
<gene>
    <name evidence="7" type="ORF">FOL47_001370</name>
</gene>
<sequence>MASTLICWVFCISTLIAQGDRSSVERIKGILTEEDFDYLFPHRNRQRGTPKPYSYNGLLEAAAKFPKFCNEASGELDLDTACRKELATAFAHFTQETGENTGWGPIPRWRQGLYFTSEIGCTNTRCPYCSPSSEYPCTAGKGYYGRGALQLSYNYNYGPFSEAIYGDKHKLLDDPDSVLTAENGSLAFSSAIWFLMTPQPPKPAIHDIVVGKWQPTAADKAGGRYPGFGVTTLIINGGLECSNPHDQRALNRIAYYKNFTAYFKVAPEVSEVKQLTEEYICGIPLVLSSHLMSLSEDF</sequence>
<dbReference type="PANTHER" id="PTHR22595">
    <property type="entry name" value="CHITINASE-RELATED"/>
    <property type="match status" value="1"/>
</dbReference>
<dbReference type="EMBL" id="JAAPAO010001316">
    <property type="protein sequence ID" value="KAF4650205.1"/>
    <property type="molecule type" value="Genomic_DNA"/>
</dbReference>
<evidence type="ECO:0000313" key="8">
    <source>
        <dbReference type="Proteomes" id="UP000591131"/>
    </source>
</evidence>
<evidence type="ECO:0000313" key="7">
    <source>
        <dbReference type="EMBL" id="KAF4650205.1"/>
    </source>
</evidence>
<protein>
    <recommendedName>
        <fullName evidence="6">Glycoside hydrolase family 19 catalytic domain-containing protein</fullName>
    </recommendedName>
</protein>
<name>A0A7J6KSC9_PERCH</name>
<feature type="domain" description="Glycoside hydrolase family 19 catalytic" evidence="6">
    <location>
        <begin position="30"/>
        <end position="267"/>
    </location>
</feature>